<feature type="transmembrane region" description="Helical" evidence="1">
    <location>
        <begin position="12"/>
        <end position="29"/>
    </location>
</feature>
<keyword evidence="4" id="KW-1185">Reference proteome</keyword>
<evidence type="ECO:0000313" key="3">
    <source>
        <dbReference type="EMBL" id="AUB82171.1"/>
    </source>
</evidence>
<evidence type="ECO:0000259" key="2">
    <source>
        <dbReference type="Pfam" id="PF18145"/>
    </source>
</evidence>
<name>A0A2K8UAS9_9GAMM</name>
<evidence type="ECO:0000256" key="1">
    <source>
        <dbReference type="SAM" id="Phobius"/>
    </source>
</evidence>
<reference evidence="3 4" key="1">
    <citation type="submission" date="2017-03" db="EMBL/GenBank/DDBJ databases">
        <title>Complete genome sequence of Candidatus 'Thiodictyon syntrophicum' sp. nov. strain Cad16T, a photolithoautotroph purple sulfur bacterium isolated from an alpine meromictic lake.</title>
        <authorList>
            <person name="Luedin S.M."/>
            <person name="Pothier J.F."/>
            <person name="Danza F."/>
            <person name="Storelli N."/>
            <person name="Wittwer M."/>
            <person name="Tonolla M."/>
        </authorList>
    </citation>
    <scope>NUCLEOTIDE SEQUENCE [LARGE SCALE GENOMIC DNA]</scope>
    <source>
        <strain evidence="3 4">Cad16T</strain>
    </source>
</reference>
<dbReference type="Pfam" id="PF18145">
    <property type="entry name" value="SAVED"/>
    <property type="match status" value="1"/>
</dbReference>
<dbReference type="KEGG" id="tsy:THSYN_15260"/>
<dbReference type="Proteomes" id="UP000232638">
    <property type="component" value="Chromosome"/>
</dbReference>
<proteinExistence type="predicted"/>
<evidence type="ECO:0000313" key="4">
    <source>
        <dbReference type="Proteomes" id="UP000232638"/>
    </source>
</evidence>
<organism evidence="3 4">
    <name type="scientific">Candidatus Thiodictyon syntrophicum</name>
    <dbReference type="NCBI Taxonomy" id="1166950"/>
    <lineage>
        <taxon>Bacteria</taxon>
        <taxon>Pseudomonadati</taxon>
        <taxon>Pseudomonadota</taxon>
        <taxon>Gammaproteobacteria</taxon>
        <taxon>Chromatiales</taxon>
        <taxon>Chromatiaceae</taxon>
        <taxon>Thiodictyon</taxon>
    </lineage>
</organism>
<protein>
    <recommendedName>
        <fullName evidence="2">SMODS-associated and fused to various effectors domain-containing protein</fullName>
    </recommendedName>
</protein>
<dbReference type="NCBIfam" id="NF033611">
    <property type="entry name" value="SAVED"/>
    <property type="match status" value="1"/>
</dbReference>
<dbReference type="InterPro" id="IPR040836">
    <property type="entry name" value="SAVED"/>
</dbReference>
<keyword evidence="1" id="KW-1133">Transmembrane helix</keyword>
<sequence length="166" mass="18901">MWDWFDKTATLLGFISLIPIFWTWYEIAWGSKRRYKAWFEAVRQTPGRRPGVLIVDLLPAKEMRAQVENFLKGSPDLKAIPAERILSVNHLKRTKAEDLPSLVLEVRQQIALLMRQGVDAIHLFYGGPCAVAAIIGAELRNGCRVQLYNHEQGTYVTFGPLLHLEG</sequence>
<dbReference type="EMBL" id="CP020370">
    <property type="protein sequence ID" value="AUB82171.1"/>
    <property type="molecule type" value="Genomic_DNA"/>
</dbReference>
<keyword evidence="1" id="KW-0812">Transmembrane</keyword>
<keyword evidence="1" id="KW-0472">Membrane</keyword>
<dbReference type="AlphaFoldDB" id="A0A2K8UAS9"/>
<accession>A0A2K8UAS9</accession>
<feature type="domain" description="SMODS-associated and fused to various effectors" evidence="2">
    <location>
        <begin position="92"/>
        <end position="155"/>
    </location>
</feature>
<gene>
    <name evidence="3" type="ORF">THSYN_15260</name>
</gene>